<evidence type="ECO:0000256" key="1">
    <source>
        <dbReference type="SAM" id="SignalP"/>
    </source>
</evidence>
<organism evidence="2 3">
    <name type="scientific">Eiseniibacteriota bacterium</name>
    <dbReference type="NCBI Taxonomy" id="2212470"/>
    <lineage>
        <taxon>Bacteria</taxon>
        <taxon>Candidatus Eiseniibacteriota</taxon>
    </lineage>
</organism>
<feature type="chain" id="PRO_5021865566" evidence="1">
    <location>
        <begin position="20"/>
        <end position="116"/>
    </location>
</feature>
<comment type="caution">
    <text evidence="2">The sequence shown here is derived from an EMBL/GenBank/DDBJ whole genome shotgun (WGS) entry which is preliminary data.</text>
</comment>
<proteinExistence type="predicted"/>
<reference evidence="2 3" key="1">
    <citation type="journal article" date="2019" name="Nat. Microbiol.">
        <title>Mediterranean grassland soil C-N compound turnover is dependent on rainfall and depth, and is mediated by genomically divergent microorganisms.</title>
        <authorList>
            <person name="Diamond S."/>
            <person name="Andeer P.F."/>
            <person name="Li Z."/>
            <person name="Crits-Christoph A."/>
            <person name="Burstein D."/>
            <person name="Anantharaman K."/>
            <person name="Lane K.R."/>
            <person name="Thomas B.C."/>
            <person name="Pan C."/>
            <person name="Northen T.R."/>
            <person name="Banfield J.F."/>
        </authorList>
    </citation>
    <scope>NUCLEOTIDE SEQUENCE [LARGE SCALE GENOMIC DNA]</scope>
    <source>
        <strain evidence="2">WS_11</strain>
    </source>
</reference>
<protein>
    <submittedName>
        <fullName evidence="2">Uncharacterized protein</fullName>
    </submittedName>
</protein>
<dbReference type="EMBL" id="VBPB01000340">
    <property type="protein sequence ID" value="TMQ69110.1"/>
    <property type="molecule type" value="Genomic_DNA"/>
</dbReference>
<keyword evidence="1" id="KW-0732">Signal</keyword>
<feature type="signal peptide" evidence="1">
    <location>
        <begin position="1"/>
        <end position="19"/>
    </location>
</feature>
<evidence type="ECO:0000313" key="3">
    <source>
        <dbReference type="Proteomes" id="UP000319771"/>
    </source>
</evidence>
<gene>
    <name evidence="2" type="ORF">E6K81_15705</name>
</gene>
<accession>A0A538TZN3</accession>
<name>A0A538TZN3_UNCEI</name>
<dbReference type="Proteomes" id="UP000319771">
    <property type="component" value="Unassembled WGS sequence"/>
</dbReference>
<dbReference type="AlphaFoldDB" id="A0A538TZN3"/>
<feature type="non-terminal residue" evidence="2">
    <location>
        <position position="116"/>
    </location>
</feature>
<evidence type="ECO:0000313" key="2">
    <source>
        <dbReference type="EMBL" id="TMQ69110.1"/>
    </source>
</evidence>
<sequence>MRRMVVSAAASLAAALLLADGGATTPTAGPQATPEMATPVAGGIEGPYLADGDAKRPVTIKRFGGGVYRVDAAAWYGVGLCDQKRYWGVYCYRDSVTPPAGVAASGTHLGSVGPDG</sequence>